<keyword evidence="2" id="KW-1185">Reference proteome</keyword>
<name>A0ACC0Z1H6_9ROSI</name>
<accession>A0ACC0Z1H6</accession>
<gene>
    <name evidence="1" type="ORF">Pint_06610</name>
</gene>
<evidence type="ECO:0000313" key="2">
    <source>
        <dbReference type="Proteomes" id="UP001163603"/>
    </source>
</evidence>
<dbReference type="EMBL" id="CM047738">
    <property type="protein sequence ID" value="KAJ0045021.1"/>
    <property type="molecule type" value="Genomic_DNA"/>
</dbReference>
<sequence length="322" mass="36602">MGNGLPLFKPATSDESGSLGPHGVSVATVGVSALAHDLFNFEINSQSLAGNLLFRKGLVSMLNRPGRLRPNWYRKILEEWKQAKPPPKTAEEATRLVVETLKTHQKPDVEGLLAFYGLPLPVKFEMQSLPVEDATAVADGDTITVYVRTDSQREESCVPRDVQVAAERRSQARAERNYAEADARHQKIVHAGYRVINLPNNEEVLAQKYRIRLRGIDAPESAMPYGEESKQELLKLVHGKSLTIRVYEEDRYGRSVGDVYSNGIFVQEEMLKKGCAWHYNAYDERPEFSRWEEEARAKRVGLWAASNPEKPWEWRKDRREGR</sequence>
<proteinExistence type="predicted"/>
<comment type="caution">
    <text evidence="1">The sequence shown here is derived from an EMBL/GenBank/DDBJ whole genome shotgun (WGS) entry which is preliminary data.</text>
</comment>
<dbReference type="Proteomes" id="UP001163603">
    <property type="component" value="Chromosome 3"/>
</dbReference>
<evidence type="ECO:0000313" key="1">
    <source>
        <dbReference type="EMBL" id="KAJ0045021.1"/>
    </source>
</evidence>
<reference evidence="2" key="1">
    <citation type="journal article" date="2023" name="G3 (Bethesda)">
        <title>Genome assembly and association tests identify interacting loci associated with vigor, precocity, and sex in interspecific pistachio rootstocks.</title>
        <authorList>
            <person name="Palmer W."/>
            <person name="Jacygrad E."/>
            <person name="Sagayaradj S."/>
            <person name="Cavanaugh K."/>
            <person name="Han R."/>
            <person name="Bertier L."/>
            <person name="Beede B."/>
            <person name="Kafkas S."/>
            <person name="Golino D."/>
            <person name="Preece J."/>
            <person name="Michelmore R."/>
        </authorList>
    </citation>
    <scope>NUCLEOTIDE SEQUENCE [LARGE SCALE GENOMIC DNA]</scope>
</reference>
<protein>
    <submittedName>
        <fullName evidence="1">Uncharacterized protein</fullName>
    </submittedName>
</protein>
<organism evidence="1 2">
    <name type="scientific">Pistacia integerrima</name>
    <dbReference type="NCBI Taxonomy" id="434235"/>
    <lineage>
        <taxon>Eukaryota</taxon>
        <taxon>Viridiplantae</taxon>
        <taxon>Streptophyta</taxon>
        <taxon>Embryophyta</taxon>
        <taxon>Tracheophyta</taxon>
        <taxon>Spermatophyta</taxon>
        <taxon>Magnoliopsida</taxon>
        <taxon>eudicotyledons</taxon>
        <taxon>Gunneridae</taxon>
        <taxon>Pentapetalae</taxon>
        <taxon>rosids</taxon>
        <taxon>malvids</taxon>
        <taxon>Sapindales</taxon>
        <taxon>Anacardiaceae</taxon>
        <taxon>Pistacia</taxon>
    </lineage>
</organism>